<evidence type="ECO:0008006" key="3">
    <source>
        <dbReference type="Google" id="ProtNLM"/>
    </source>
</evidence>
<dbReference type="InterPro" id="IPR017853">
    <property type="entry name" value="GH"/>
</dbReference>
<dbReference type="AlphaFoldDB" id="A0A0S8FSF5"/>
<sequence>MCNLYRRIMFVTIALILAIGSIYAQQEFPLCAYWAPERDYFDRAVELGLNRLHYPGGDNASWPNRNDQIDALNEARELGLKIVLARAASQYPGFTNCLEYYCAFFWTNWEVDSSNFEQGVGFHVEDGQAQDEDAWKASYEMDPGMMVKGPVRPVQCRRGPPYANYFTVRIPLKIGQYIPGRRVCRLKIFDHFYEPAYVVRDETITCDDFGGTGEYYDFVYAVPIHYNCRLSYEIYYCGNVDLWCDFIETKCDDIDDLILWDVYKDEILDIIAAYKEHPALDRFYLLDEPDIGHFAANRYVMDTIKAYTDEKTIQTIWHRGDSTLYENYIDSVKANDLLIDYYPIRDYTPFSGPQFQLDLDLMCQALRWGRAVAKQNSIPLSFICQAFGCYNTPNPRPENEYDCKYNRLPTYSELRCMVWLALAYGAKGIWYFIYETVETHLGSGWYWCGLLNMDGSPREPIWSAAKSMHYILRNETQGGIGDVLLGLTSGTAFASYDIPTSSYIAYVSDDDTMQIGIFHDDNQEIEYFMMVNRHCWPEEPDPPRQVTIGIDRTNIYLKDVYTDEIIEPNYGPGDPLIFDIEFEPGQGRLFEIMHDRRGGPQSFDNPALPNTTALCQIVPSHITGSVDIEYALAQHTHVRLEVLNTLGQKMEGLVDAVGGPGYYSTTWLCGHSIPNGVYFLRFETDDIVEVEKIVLVR</sequence>
<gene>
    <name evidence="1" type="ORF">AMJ83_11210</name>
</gene>
<dbReference type="EMBL" id="LJUJ01000042">
    <property type="protein sequence ID" value="KPK62332.1"/>
    <property type="molecule type" value="Genomic_DNA"/>
</dbReference>
<dbReference type="Gene3D" id="3.20.20.80">
    <property type="entry name" value="Glycosidases"/>
    <property type="match status" value="1"/>
</dbReference>
<reference evidence="1 2" key="1">
    <citation type="journal article" date="2015" name="Microbiome">
        <title>Genomic resolution of linkages in carbon, nitrogen, and sulfur cycling among widespread estuary sediment bacteria.</title>
        <authorList>
            <person name="Baker B.J."/>
            <person name="Lazar C.S."/>
            <person name="Teske A.P."/>
            <person name="Dick G.J."/>
        </authorList>
    </citation>
    <scope>NUCLEOTIDE SEQUENCE [LARGE SCALE GENOMIC DNA]</scope>
    <source>
        <strain evidence="1">SM23_42</strain>
    </source>
</reference>
<dbReference type="Proteomes" id="UP000051373">
    <property type="component" value="Unassembled WGS sequence"/>
</dbReference>
<comment type="caution">
    <text evidence="1">The sequence shown here is derived from an EMBL/GenBank/DDBJ whole genome shotgun (WGS) entry which is preliminary data.</text>
</comment>
<protein>
    <recommendedName>
        <fullName evidence="3">Secretion system C-terminal sorting domain-containing protein</fullName>
    </recommendedName>
</protein>
<dbReference type="SUPFAM" id="SSF51445">
    <property type="entry name" value="(Trans)glycosidases"/>
    <property type="match status" value="1"/>
</dbReference>
<organism evidence="1 2">
    <name type="scientific">candidate division WOR_3 bacterium SM23_42</name>
    <dbReference type="NCBI Taxonomy" id="1703779"/>
    <lineage>
        <taxon>Bacteria</taxon>
        <taxon>Bacteria division WOR-3</taxon>
    </lineage>
</organism>
<evidence type="ECO:0000313" key="1">
    <source>
        <dbReference type="EMBL" id="KPK62332.1"/>
    </source>
</evidence>
<name>A0A0S8FSF5_UNCW3</name>
<accession>A0A0S8FSF5</accession>
<evidence type="ECO:0000313" key="2">
    <source>
        <dbReference type="Proteomes" id="UP000051373"/>
    </source>
</evidence>
<proteinExistence type="predicted"/>